<protein>
    <submittedName>
        <fullName evidence="1">Uncharacterized protein</fullName>
    </submittedName>
</protein>
<comment type="caution">
    <text evidence="1">The sequence shown here is derived from an EMBL/GenBank/DDBJ whole genome shotgun (WGS) entry which is preliminary data.</text>
</comment>
<dbReference type="EMBL" id="LAZR01000359">
    <property type="protein sequence ID" value="KKN72587.1"/>
    <property type="molecule type" value="Genomic_DNA"/>
</dbReference>
<gene>
    <name evidence="1" type="ORF">LCGC14_0409170</name>
</gene>
<evidence type="ECO:0000313" key="1">
    <source>
        <dbReference type="EMBL" id="KKN72587.1"/>
    </source>
</evidence>
<organism evidence="1">
    <name type="scientific">marine sediment metagenome</name>
    <dbReference type="NCBI Taxonomy" id="412755"/>
    <lineage>
        <taxon>unclassified sequences</taxon>
        <taxon>metagenomes</taxon>
        <taxon>ecological metagenomes</taxon>
    </lineage>
</organism>
<proteinExistence type="predicted"/>
<sequence>MVWRMGLVLMLLPLVPGCKGKDAELKKRLQTTIQDVQKYTPDYRIVKALRAATPESLQRPKLATAALVLRPETAHLVVYWIADSPAAGNVCILGPAAERICVEISAAYARENELAAQKLVLYYYVHVFRSSGPQWAALTRMLSTGEGNVLLTTDDGQVLAEPIALRVVKKDALPSKEGKP</sequence>
<name>A0A0F9TCC2_9ZZZZ</name>
<reference evidence="1" key="1">
    <citation type="journal article" date="2015" name="Nature">
        <title>Complex archaea that bridge the gap between prokaryotes and eukaryotes.</title>
        <authorList>
            <person name="Spang A."/>
            <person name="Saw J.H."/>
            <person name="Jorgensen S.L."/>
            <person name="Zaremba-Niedzwiedzka K."/>
            <person name="Martijn J."/>
            <person name="Lind A.E."/>
            <person name="van Eijk R."/>
            <person name="Schleper C."/>
            <person name="Guy L."/>
            <person name="Ettema T.J."/>
        </authorList>
    </citation>
    <scope>NUCLEOTIDE SEQUENCE</scope>
</reference>
<dbReference type="AlphaFoldDB" id="A0A0F9TCC2"/>
<accession>A0A0F9TCC2</accession>